<keyword evidence="2" id="KW-0472">Membrane</keyword>
<keyword evidence="2" id="KW-0812">Transmembrane</keyword>
<sequence>MASSMSSNSSRPSWSVDGERRQSPIPYRRGPLDYEPTVFCHCGNKAALWISWSNDNLGRRYLKCYKARTGGCNFMGWYKGPVDGFVHSLLVDLHDTVWTPKHEKTELKAALVDAVLKLEQQRKQIRSLSKSQKSGMKRVWMFGLIVSSVIAAGVFVHLG</sequence>
<feature type="compositionally biased region" description="Low complexity" evidence="1">
    <location>
        <begin position="1"/>
        <end position="15"/>
    </location>
</feature>
<proteinExistence type="predicted"/>
<evidence type="ECO:0000313" key="4">
    <source>
        <dbReference type="Proteomes" id="UP000636709"/>
    </source>
</evidence>
<name>A0A835AFB9_9POAL</name>
<protein>
    <recommendedName>
        <fullName evidence="5">Zinc finger GRF-type domain-containing protein</fullName>
    </recommendedName>
</protein>
<reference evidence="3" key="1">
    <citation type="submission" date="2020-07" db="EMBL/GenBank/DDBJ databases">
        <title>Genome sequence and genetic diversity analysis of an under-domesticated orphan crop, white fonio (Digitaria exilis).</title>
        <authorList>
            <person name="Bennetzen J.L."/>
            <person name="Chen S."/>
            <person name="Ma X."/>
            <person name="Wang X."/>
            <person name="Yssel A.E.J."/>
            <person name="Chaluvadi S.R."/>
            <person name="Johnson M."/>
            <person name="Gangashetty P."/>
            <person name="Hamidou F."/>
            <person name="Sanogo M.D."/>
            <person name="Zwaenepoel A."/>
            <person name="Wallace J."/>
            <person name="Van De Peer Y."/>
            <person name="Van Deynze A."/>
        </authorList>
    </citation>
    <scope>NUCLEOTIDE SEQUENCE</scope>
    <source>
        <tissue evidence="3">Leaves</tissue>
    </source>
</reference>
<evidence type="ECO:0000256" key="2">
    <source>
        <dbReference type="SAM" id="Phobius"/>
    </source>
</evidence>
<gene>
    <name evidence="3" type="ORF">HU200_058736</name>
</gene>
<keyword evidence="4" id="KW-1185">Reference proteome</keyword>
<accession>A0A835AFB9</accession>
<feature type="region of interest" description="Disordered" evidence="1">
    <location>
        <begin position="1"/>
        <end position="27"/>
    </location>
</feature>
<keyword evidence="2" id="KW-1133">Transmembrane helix</keyword>
<dbReference type="PANTHER" id="PTHR33248">
    <property type="entry name" value="ZINC ION-BINDING PROTEIN"/>
    <property type="match status" value="1"/>
</dbReference>
<comment type="caution">
    <text evidence="3">The sequence shown here is derived from an EMBL/GenBank/DDBJ whole genome shotgun (WGS) entry which is preliminary data.</text>
</comment>
<evidence type="ECO:0008006" key="5">
    <source>
        <dbReference type="Google" id="ProtNLM"/>
    </source>
</evidence>
<dbReference type="EMBL" id="JACEFO010002475">
    <property type="protein sequence ID" value="KAF8659093.1"/>
    <property type="molecule type" value="Genomic_DNA"/>
</dbReference>
<dbReference type="OrthoDB" id="595554at2759"/>
<evidence type="ECO:0000256" key="1">
    <source>
        <dbReference type="SAM" id="MobiDB-lite"/>
    </source>
</evidence>
<evidence type="ECO:0000313" key="3">
    <source>
        <dbReference type="EMBL" id="KAF8659093.1"/>
    </source>
</evidence>
<dbReference type="Proteomes" id="UP000636709">
    <property type="component" value="Unassembled WGS sequence"/>
</dbReference>
<feature type="transmembrane region" description="Helical" evidence="2">
    <location>
        <begin position="139"/>
        <end position="158"/>
    </location>
</feature>
<dbReference type="AlphaFoldDB" id="A0A835AFB9"/>
<organism evidence="3 4">
    <name type="scientific">Digitaria exilis</name>
    <dbReference type="NCBI Taxonomy" id="1010633"/>
    <lineage>
        <taxon>Eukaryota</taxon>
        <taxon>Viridiplantae</taxon>
        <taxon>Streptophyta</taxon>
        <taxon>Embryophyta</taxon>
        <taxon>Tracheophyta</taxon>
        <taxon>Spermatophyta</taxon>
        <taxon>Magnoliopsida</taxon>
        <taxon>Liliopsida</taxon>
        <taxon>Poales</taxon>
        <taxon>Poaceae</taxon>
        <taxon>PACMAD clade</taxon>
        <taxon>Panicoideae</taxon>
        <taxon>Panicodae</taxon>
        <taxon>Paniceae</taxon>
        <taxon>Anthephorinae</taxon>
        <taxon>Digitaria</taxon>
    </lineage>
</organism>